<keyword evidence="7" id="KW-1185">Reference proteome</keyword>
<evidence type="ECO:0008006" key="8">
    <source>
        <dbReference type="Google" id="ProtNLM"/>
    </source>
</evidence>
<keyword evidence="3" id="KW-0863">Zinc-finger</keyword>
<dbReference type="STRING" id="436010.A0A166LVW8"/>
<evidence type="ECO:0000256" key="5">
    <source>
        <dbReference type="ARBA" id="ARBA00023242"/>
    </source>
</evidence>
<evidence type="ECO:0000256" key="2">
    <source>
        <dbReference type="ARBA" id="ARBA00022723"/>
    </source>
</evidence>
<protein>
    <recommendedName>
        <fullName evidence="8">hAT-like transposase RNase-H fold domain-containing protein</fullName>
    </recommendedName>
</protein>
<sequence length="330" mass="37414">MMRQIMDALRVDGIPFDEDGNRIRCFPHVVNIAVQTALKYLSTTTFDPAVLDDFEAQHENPEALKQDADYRTALEADVVQSARQLVEKCRASGLRREEFAETIEDGNSQGGWGENKKPLRVVSLLKDMEIRWSSTFLMVDRVLELAPAIDSFMKKDKQHSIAYLALRPTELQVLADIRKFLQVPHVVQELVSAEKTPTLSLVLPLYEQLIVMLDNLAEQLPKLAHAIKAATTKLEEYMEKTRKTPMHIFAMSKFQVLRNNLQSNAVALQFSTILSSSSGCGSTGAKNHIKMLDLWFTMWYVIECFNYTVEYSLPSRRCLSIEGLCAHGEN</sequence>
<evidence type="ECO:0000313" key="7">
    <source>
        <dbReference type="Proteomes" id="UP000076532"/>
    </source>
</evidence>
<dbReference type="InterPro" id="IPR012337">
    <property type="entry name" value="RNaseH-like_sf"/>
</dbReference>
<evidence type="ECO:0000256" key="4">
    <source>
        <dbReference type="ARBA" id="ARBA00022833"/>
    </source>
</evidence>
<organism evidence="6 7">
    <name type="scientific">Athelia psychrophila</name>
    <dbReference type="NCBI Taxonomy" id="1759441"/>
    <lineage>
        <taxon>Eukaryota</taxon>
        <taxon>Fungi</taxon>
        <taxon>Dikarya</taxon>
        <taxon>Basidiomycota</taxon>
        <taxon>Agaricomycotina</taxon>
        <taxon>Agaricomycetes</taxon>
        <taxon>Agaricomycetidae</taxon>
        <taxon>Atheliales</taxon>
        <taxon>Atheliaceae</taxon>
        <taxon>Athelia</taxon>
    </lineage>
</organism>
<proteinExistence type="predicted"/>
<accession>A0A166LVW8</accession>
<dbReference type="InterPro" id="IPR052035">
    <property type="entry name" value="ZnF_BED_domain_contain"/>
</dbReference>
<gene>
    <name evidence="6" type="ORF">FIBSPDRAFT_737578</name>
</gene>
<evidence type="ECO:0000256" key="1">
    <source>
        <dbReference type="ARBA" id="ARBA00004123"/>
    </source>
</evidence>
<dbReference type="GO" id="GO:0008270">
    <property type="term" value="F:zinc ion binding"/>
    <property type="evidence" value="ECO:0007669"/>
    <property type="project" value="UniProtKB-KW"/>
</dbReference>
<dbReference type="PANTHER" id="PTHR46481:SF10">
    <property type="entry name" value="ZINC FINGER BED DOMAIN-CONTAINING PROTEIN 39"/>
    <property type="match status" value="1"/>
</dbReference>
<dbReference type="EMBL" id="KV417533">
    <property type="protein sequence ID" value="KZP23370.1"/>
    <property type="molecule type" value="Genomic_DNA"/>
</dbReference>
<keyword evidence="4" id="KW-0862">Zinc</keyword>
<dbReference type="PANTHER" id="PTHR46481">
    <property type="entry name" value="ZINC FINGER BED DOMAIN-CONTAINING PROTEIN 4"/>
    <property type="match status" value="1"/>
</dbReference>
<evidence type="ECO:0000313" key="6">
    <source>
        <dbReference type="EMBL" id="KZP23370.1"/>
    </source>
</evidence>
<name>A0A166LVW8_9AGAM</name>
<comment type="subcellular location">
    <subcellularLocation>
        <location evidence="1">Nucleus</location>
    </subcellularLocation>
</comment>
<dbReference type="SUPFAM" id="SSF53098">
    <property type="entry name" value="Ribonuclease H-like"/>
    <property type="match status" value="1"/>
</dbReference>
<keyword evidence="5" id="KW-0539">Nucleus</keyword>
<dbReference type="OrthoDB" id="2790258at2759"/>
<dbReference type="AlphaFoldDB" id="A0A166LVW8"/>
<evidence type="ECO:0000256" key="3">
    <source>
        <dbReference type="ARBA" id="ARBA00022771"/>
    </source>
</evidence>
<reference evidence="6 7" key="1">
    <citation type="journal article" date="2016" name="Mol. Biol. Evol.">
        <title>Comparative Genomics of Early-Diverging Mushroom-Forming Fungi Provides Insights into the Origins of Lignocellulose Decay Capabilities.</title>
        <authorList>
            <person name="Nagy L.G."/>
            <person name="Riley R."/>
            <person name="Tritt A."/>
            <person name="Adam C."/>
            <person name="Daum C."/>
            <person name="Floudas D."/>
            <person name="Sun H."/>
            <person name="Yadav J.S."/>
            <person name="Pangilinan J."/>
            <person name="Larsson K.H."/>
            <person name="Matsuura K."/>
            <person name="Barry K."/>
            <person name="Labutti K."/>
            <person name="Kuo R."/>
            <person name="Ohm R.A."/>
            <person name="Bhattacharya S.S."/>
            <person name="Shirouzu T."/>
            <person name="Yoshinaga Y."/>
            <person name="Martin F.M."/>
            <person name="Grigoriev I.V."/>
            <person name="Hibbett D.S."/>
        </authorList>
    </citation>
    <scope>NUCLEOTIDE SEQUENCE [LARGE SCALE GENOMIC DNA]</scope>
    <source>
        <strain evidence="6 7">CBS 109695</strain>
    </source>
</reference>
<dbReference type="Proteomes" id="UP000076532">
    <property type="component" value="Unassembled WGS sequence"/>
</dbReference>
<dbReference type="GO" id="GO:0005634">
    <property type="term" value="C:nucleus"/>
    <property type="evidence" value="ECO:0007669"/>
    <property type="project" value="UniProtKB-SubCell"/>
</dbReference>
<keyword evidence="2" id="KW-0479">Metal-binding</keyword>